<evidence type="ECO:0000313" key="8">
    <source>
        <dbReference type="Proteomes" id="UP001378960"/>
    </source>
</evidence>
<evidence type="ECO:0000256" key="3">
    <source>
        <dbReference type="ARBA" id="ARBA00022692"/>
    </source>
</evidence>
<organism evidence="7 8">
    <name type="scientific">Pichia kluyveri</name>
    <name type="common">Yeast</name>
    <dbReference type="NCBI Taxonomy" id="36015"/>
    <lineage>
        <taxon>Eukaryota</taxon>
        <taxon>Fungi</taxon>
        <taxon>Dikarya</taxon>
        <taxon>Ascomycota</taxon>
        <taxon>Saccharomycotina</taxon>
        <taxon>Pichiomycetes</taxon>
        <taxon>Pichiales</taxon>
        <taxon>Pichiaceae</taxon>
        <taxon>Pichia</taxon>
    </lineage>
</organism>
<evidence type="ECO:0000256" key="4">
    <source>
        <dbReference type="ARBA" id="ARBA00022989"/>
    </source>
</evidence>
<keyword evidence="8" id="KW-1185">Reference proteome</keyword>
<reference evidence="7 8" key="1">
    <citation type="journal article" date="2023" name="Elife">
        <title>Identification of key yeast species and microbe-microbe interactions impacting larval growth of Drosophila in the wild.</title>
        <authorList>
            <person name="Mure A."/>
            <person name="Sugiura Y."/>
            <person name="Maeda R."/>
            <person name="Honda K."/>
            <person name="Sakurai N."/>
            <person name="Takahashi Y."/>
            <person name="Watada M."/>
            <person name="Katoh T."/>
            <person name="Gotoh A."/>
            <person name="Gotoh Y."/>
            <person name="Taniguchi I."/>
            <person name="Nakamura K."/>
            <person name="Hayashi T."/>
            <person name="Katayama T."/>
            <person name="Uemura T."/>
            <person name="Hattori Y."/>
        </authorList>
    </citation>
    <scope>NUCLEOTIDE SEQUENCE [LARGE SCALE GENOMIC DNA]</scope>
    <source>
        <strain evidence="7 8">PK-24</strain>
    </source>
</reference>
<feature type="transmembrane region" description="Helical" evidence="6">
    <location>
        <begin position="108"/>
        <end position="130"/>
    </location>
</feature>
<keyword evidence="3 6" id="KW-0812">Transmembrane</keyword>
<comment type="similarity">
    <text evidence="2">Belongs to the FUN14 family.</text>
</comment>
<dbReference type="Proteomes" id="UP001378960">
    <property type="component" value="Unassembled WGS sequence"/>
</dbReference>
<evidence type="ECO:0000256" key="5">
    <source>
        <dbReference type="ARBA" id="ARBA00023136"/>
    </source>
</evidence>
<dbReference type="GO" id="GO:0016020">
    <property type="term" value="C:membrane"/>
    <property type="evidence" value="ECO:0007669"/>
    <property type="project" value="UniProtKB-SubCell"/>
</dbReference>
<dbReference type="InterPro" id="IPR007014">
    <property type="entry name" value="FUN14"/>
</dbReference>
<protein>
    <submittedName>
        <fullName evidence="7">Uncharacterized protein</fullName>
    </submittedName>
</protein>
<name>A0AAV5RCM2_PICKL</name>
<sequence>MFSTSPITKKQGFNNFGNFKYQSRSYAHQREKPNMGLTFLGVLGISSLYLVAHKPILNDAGFANPPVTINTGKGANVYYDDTKPKFDGAFNGKLNYHQVAMGSMAGLILGYALSRLSSILFVFTITFYVISIYLRKQGIVVIDTKSVFKSAVNSVSWDELVFDQTSFSVPFVMSFLTAATL</sequence>
<comment type="subcellular location">
    <subcellularLocation>
        <location evidence="1">Membrane</location>
    </subcellularLocation>
</comment>
<accession>A0AAV5RCM2</accession>
<comment type="caution">
    <text evidence="7">The sequence shown here is derived from an EMBL/GenBank/DDBJ whole genome shotgun (WGS) entry which is preliminary data.</text>
</comment>
<proteinExistence type="inferred from homology"/>
<keyword evidence="5 6" id="KW-0472">Membrane</keyword>
<evidence type="ECO:0000256" key="6">
    <source>
        <dbReference type="SAM" id="Phobius"/>
    </source>
</evidence>
<evidence type="ECO:0000256" key="1">
    <source>
        <dbReference type="ARBA" id="ARBA00004370"/>
    </source>
</evidence>
<evidence type="ECO:0000313" key="7">
    <source>
        <dbReference type="EMBL" id="GMM48852.1"/>
    </source>
</evidence>
<dbReference type="AlphaFoldDB" id="A0AAV5RCM2"/>
<dbReference type="EMBL" id="BTGB01000009">
    <property type="protein sequence ID" value="GMM48852.1"/>
    <property type="molecule type" value="Genomic_DNA"/>
</dbReference>
<gene>
    <name evidence="7" type="ORF">DAPK24_054500</name>
</gene>
<keyword evidence="4 6" id="KW-1133">Transmembrane helix</keyword>
<evidence type="ECO:0000256" key="2">
    <source>
        <dbReference type="ARBA" id="ARBA00009160"/>
    </source>
</evidence>
<feature type="transmembrane region" description="Helical" evidence="6">
    <location>
        <begin position="34"/>
        <end position="52"/>
    </location>
</feature>
<dbReference type="Pfam" id="PF04930">
    <property type="entry name" value="FUN14"/>
    <property type="match status" value="1"/>
</dbReference>